<evidence type="ECO:0000256" key="10">
    <source>
        <dbReference type="ARBA" id="ARBA00023303"/>
    </source>
</evidence>
<dbReference type="GO" id="GO:0005886">
    <property type="term" value="C:plasma membrane"/>
    <property type="evidence" value="ECO:0007669"/>
    <property type="project" value="UniProtKB-SubCell"/>
</dbReference>
<keyword evidence="9 11" id="KW-0472">Membrane</keyword>
<evidence type="ECO:0008006" key="16">
    <source>
        <dbReference type="Google" id="ProtNLM"/>
    </source>
</evidence>
<comment type="caution">
    <text evidence="14">The sequence shown here is derived from an EMBL/GenBank/DDBJ whole genome shotgun (WGS) entry which is preliminary data.</text>
</comment>
<evidence type="ECO:0000256" key="11">
    <source>
        <dbReference type="SAM" id="Phobius"/>
    </source>
</evidence>
<evidence type="ECO:0000259" key="13">
    <source>
        <dbReference type="Pfam" id="PF02932"/>
    </source>
</evidence>
<feature type="transmembrane region" description="Helical" evidence="11">
    <location>
        <begin position="263"/>
        <end position="281"/>
    </location>
</feature>
<keyword evidence="5 11" id="KW-0812">Transmembrane</keyword>
<keyword evidence="6" id="KW-0732">Signal</keyword>
<feature type="transmembrane region" description="Helical" evidence="11">
    <location>
        <begin position="152"/>
        <end position="174"/>
    </location>
</feature>
<evidence type="ECO:0000256" key="9">
    <source>
        <dbReference type="ARBA" id="ARBA00023136"/>
    </source>
</evidence>
<gene>
    <name evidence="14" type="ORF">Mgra_00004546</name>
</gene>
<keyword evidence="8" id="KW-0406">Ion transport</keyword>
<dbReference type="Gene3D" id="1.20.58.390">
    <property type="entry name" value="Neurotransmitter-gated ion-channel transmembrane domain"/>
    <property type="match status" value="1"/>
</dbReference>
<dbReference type="InterPro" id="IPR006029">
    <property type="entry name" value="Neurotrans-gated_channel_TM"/>
</dbReference>
<dbReference type="PANTHER" id="PTHR18945">
    <property type="entry name" value="NEUROTRANSMITTER GATED ION CHANNEL"/>
    <property type="match status" value="1"/>
</dbReference>
<dbReference type="Gene3D" id="2.70.170.10">
    <property type="entry name" value="Neurotransmitter-gated ion-channel ligand-binding domain"/>
    <property type="match status" value="1"/>
</dbReference>
<dbReference type="FunFam" id="1.20.58.390:FF:000039">
    <property type="entry name" value="Ligand-Gated ion Channel"/>
    <property type="match status" value="1"/>
</dbReference>
<evidence type="ECO:0000256" key="8">
    <source>
        <dbReference type="ARBA" id="ARBA00023065"/>
    </source>
</evidence>
<dbReference type="InterPro" id="IPR006028">
    <property type="entry name" value="GABAA/Glycine_rcpt"/>
</dbReference>
<comment type="subcellular location">
    <subcellularLocation>
        <location evidence="2">Cell membrane</location>
    </subcellularLocation>
    <subcellularLocation>
        <location evidence="1">Membrane</location>
        <topology evidence="1">Multi-pass membrane protein</topology>
    </subcellularLocation>
</comment>
<dbReference type="InterPro" id="IPR006201">
    <property type="entry name" value="Neur_channel"/>
</dbReference>
<protein>
    <recommendedName>
        <fullName evidence="16">Neur_chan_memb domain-containing protein</fullName>
    </recommendedName>
</protein>
<dbReference type="InterPro" id="IPR036719">
    <property type="entry name" value="Neuro-gated_channel_TM_sf"/>
</dbReference>
<feature type="transmembrane region" description="Helical" evidence="11">
    <location>
        <begin position="116"/>
        <end position="132"/>
    </location>
</feature>
<keyword evidence="10" id="KW-0407">Ion channel</keyword>
<dbReference type="PRINTS" id="PR00253">
    <property type="entry name" value="GABAARECEPTR"/>
</dbReference>
<dbReference type="GO" id="GO:0005230">
    <property type="term" value="F:extracellular ligand-gated monoatomic ion channel activity"/>
    <property type="evidence" value="ECO:0007669"/>
    <property type="project" value="InterPro"/>
</dbReference>
<evidence type="ECO:0000256" key="7">
    <source>
        <dbReference type="ARBA" id="ARBA00022989"/>
    </source>
</evidence>
<evidence type="ECO:0000313" key="14">
    <source>
        <dbReference type="EMBL" id="KAF7636101.1"/>
    </source>
</evidence>
<feature type="transmembrane region" description="Helical" evidence="11">
    <location>
        <begin position="87"/>
        <end position="109"/>
    </location>
</feature>
<evidence type="ECO:0000256" key="5">
    <source>
        <dbReference type="ARBA" id="ARBA00022692"/>
    </source>
</evidence>
<dbReference type="Pfam" id="PF02931">
    <property type="entry name" value="Neur_chan_LBD"/>
    <property type="match status" value="1"/>
</dbReference>
<dbReference type="InterPro" id="IPR006202">
    <property type="entry name" value="Neur_chan_lig-bd"/>
</dbReference>
<sequence>MGPCFLDLSLFPMDVQECNLVFESYSYNSAEVNIVWRSWDPVSIPDPKAKRLPDFELLSHVNTKFNLLYTAGLWDQLEVVFKFRRLYGFYILQAYMPTYLSVFISWIAFWIQTSALPARITLGVSSLMALTFQFGNVVKNLPRVSYVKALDIWMFGCMGFIFLSLVELAVVGFFDKLEARRRRTRRTKEQMLVHSDSEQQWLARVQRRSMPFEMYSGNDNCSIKLQLTNGSNTKGSKKKKINKLENDEVMVSGEYIDDISSKLFPALFLTFNIFYWFYYIGLSVSRSVP</sequence>
<dbReference type="Proteomes" id="UP000605970">
    <property type="component" value="Unassembled WGS sequence"/>
</dbReference>
<dbReference type="InterPro" id="IPR018000">
    <property type="entry name" value="Neurotransmitter_ion_chnl_CS"/>
</dbReference>
<accession>A0A8S9ZRN7</accession>
<dbReference type="OrthoDB" id="442503at2759"/>
<evidence type="ECO:0000256" key="3">
    <source>
        <dbReference type="ARBA" id="ARBA00022448"/>
    </source>
</evidence>
<keyword evidence="7 11" id="KW-1133">Transmembrane helix</keyword>
<reference evidence="14" key="1">
    <citation type="journal article" date="2020" name="Ecol. Evol.">
        <title>Genome structure and content of the rice root-knot nematode (Meloidogyne graminicola).</title>
        <authorList>
            <person name="Phan N.T."/>
            <person name="Danchin E.G.J."/>
            <person name="Klopp C."/>
            <person name="Perfus-Barbeoch L."/>
            <person name="Kozlowski D.K."/>
            <person name="Koutsovoulos G.D."/>
            <person name="Lopez-Roques C."/>
            <person name="Bouchez O."/>
            <person name="Zahm M."/>
            <person name="Besnard G."/>
            <person name="Bellafiore S."/>
        </authorList>
    </citation>
    <scope>NUCLEOTIDE SEQUENCE</scope>
    <source>
        <strain evidence="14">VN-18</strain>
    </source>
</reference>
<evidence type="ECO:0000259" key="12">
    <source>
        <dbReference type="Pfam" id="PF02931"/>
    </source>
</evidence>
<dbReference type="CDD" id="cd19049">
    <property type="entry name" value="LGIC_TM_anion"/>
    <property type="match status" value="1"/>
</dbReference>
<feature type="domain" description="Neurotransmitter-gated ion-channel ligand-binding" evidence="12">
    <location>
        <begin position="3"/>
        <end position="85"/>
    </location>
</feature>
<keyword evidence="4" id="KW-1003">Cell membrane</keyword>
<dbReference type="SUPFAM" id="SSF63712">
    <property type="entry name" value="Nicotinic receptor ligand binding domain-like"/>
    <property type="match status" value="1"/>
</dbReference>
<organism evidence="14 15">
    <name type="scientific">Meloidogyne graminicola</name>
    <dbReference type="NCBI Taxonomy" id="189291"/>
    <lineage>
        <taxon>Eukaryota</taxon>
        <taxon>Metazoa</taxon>
        <taxon>Ecdysozoa</taxon>
        <taxon>Nematoda</taxon>
        <taxon>Chromadorea</taxon>
        <taxon>Rhabditida</taxon>
        <taxon>Tylenchina</taxon>
        <taxon>Tylenchomorpha</taxon>
        <taxon>Tylenchoidea</taxon>
        <taxon>Meloidogynidae</taxon>
        <taxon>Meloidogyninae</taxon>
        <taxon>Meloidogyne</taxon>
    </lineage>
</organism>
<dbReference type="GO" id="GO:0004888">
    <property type="term" value="F:transmembrane signaling receptor activity"/>
    <property type="evidence" value="ECO:0007669"/>
    <property type="project" value="InterPro"/>
</dbReference>
<proteinExistence type="predicted"/>
<name>A0A8S9ZRN7_9BILA</name>
<feature type="domain" description="Neurotransmitter-gated ion-channel transmembrane" evidence="13">
    <location>
        <begin position="95"/>
        <end position="194"/>
    </location>
</feature>
<evidence type="ECO:0000256" key="6">
    <source>
        <dbReference type="ARBA" id="ARBA00022729"/>
    </source>
</evidence>
<dbReference type="SUPFAM" id="SSF90112">
    <property type="entry name" value="Neurotransmitter-gated ion-channel transmembrane pore"/>
    <property type="match status" value="1"/>
</dbReference>
<dbReference type="InterPro" id="IPR036734">
    <property type="entry name" value="Neur_chan_lig-bd_sf"/>
</dbReference>
<keyword evidence="15" id="KW-1185">Reference proteome</keyword>
<evidence type="ECO:0000313" key="15">
    <source>
        <dbReference type="Proteomes" id="UP000605970"/>
    </source>
</evidence>
<keyword evidence="3" id="KW-0813">Transport</keyword>
<dbReference type="PROSITE" id="PS00236">
    <property type="entry name" value="NEUROTR_ION_CHANNEL"/>
    <property type="match status" value="1"/>
</dbReference>
<dbReference type="EMBL" id="JABEBT010000034">
    <property type="protein sequence ID" value="KAF7636101.1"/>
    <property type="molecule type" value="Genomic_DNA"/>
</dbReference>
<dbReference type="Pfam" id="PF02932">
    <property type="entry name" value="Neur_chan_memb"/>
    <property type="match status" value="1"/>
</dbReference>
<dbReference type="AlphaFoldDB" id="A0A8S9ZRN7"/>
<evidence type="ECO:0000256" key="2">
    <source>
        <dbReference type="ARBA" id="ARBA00004236"/>
    </source>
</evidence>
<evidence type="ECO:0000256" key="4">
    <source>
        <dbReference type="ARBA" id="ARBA00022475"/>
    </source>
</evidence>
<evidence type="ECO:0000256" key="1">
    <source>
        <dbReference type="ARBA" id="ARBA00004141"/>
    </source>
</evidence>
<dbReference type="InterPro" id="IPR038050">
    <property type="entry name" value="Neuro_actylchol_rec"/>
</dbReference>